<accession>A0ABQ5S9Z6</accession>
<proteinExistence type="predicted"/>
<feature type="non-terminal residue" evidence="3">
    <location>
        <position position="1"/>
    </location>
</feature>
<feature type="region of interest" description="Disordered" evidence="2">
    <location>
        <begin position="888"/>
        <end position="940"/>
    </location>
</feature>
<comment type="caution">
    <text evidence="3">The sequence shown here is derived from an EMBL/GenBank/DDBJ whole genome shotgun (WGS) entry which is preliminary data.</text>
</comment>
<feature type="region of interest" description="Disordered" evidence="2">
    <location>
        <begin position="838"/>
        <end position="869"/>
    </location>
</feature>
<evidence type="ECO:0000256" key="1">
    <source>
        <dbReference type="ARBA" id="ARBA00022581"/>
    </source>
</evidence>
<feature type="compositionally biased region" description="Pro residues" evidence="2">
    <location>
        <begin position="1117"/>
        <end position="1127"/>
    </location>
</feature>
<evidence type="ECO:0000313" key="3">
    <source>
        <dbReference type="EMBL" id="GLI66474.1"/>
    </source>
</evidence>
<feature type="compositionally biased region" description="Low complexity" evidence="2">
    <location>
        <begin position="553"/>
        <end position="583"/>
    </location>
</feature>
<feature type="region of interest" description="Disordered" evidence="2">
    <location>
        <begin position="776"/>
        <end position="816"/>
    </location>
</feature>
<feature type="region of interest" description="Disordered" evidence="2">
    <location>
        <begin position="165"/>
        <end position="233"/>
    </location>
</feature>
<protein>
    <submittedName>
        <fullName evidence="3">Uncharacterized protein</fullName>
    </submittedName>
</protein>
<feature type="region of interest" description="Disordered" evidence="2">
    <location>
        <begin position="286"/>
        <end position="335"/>
    </location>
</feature>
<dbReference type="Proteomes" id="UP001165090">
    <property type="component" value="Unassembled WGS sequence"/>
</dbReference>
<dbReference type="PANTHER" id="PTHR13037">
    <property type="entry name" value="FORMIN"/>
    <property type="match status" value="1"/>
</dbReference>
<feature type="region of interest" description="Disordered" evidence="2">
    <location>
        <begin position="1218"/>
        <end position="1244"/>
    </location>
</feature>
<dbReference type="PANTHER" id="PTHR13037:SF24">
    <property type="entry name" value="POLYCOMB PROTEIN PCL-RELATED"/>
    <property type="match status" value="1"/>
</dbReference>
<feature type="compositionally biased region" description="Polar residues" evidence="2">
    <location>
        <begin position="958"/>
        <end position="971"/>
    </location>
</feature>
<reference evidence="3 4" key="1">
    <citation type="journal article" date="2023" name="IScience">
        <title>Expanded male sex-determining region conserved during the evolution of homothallism in the green alga Volvox.</title>
        <authorList>
            <person name="Yamamoto K."/>
            <person name="Matsuzaki R."/>
            <person name="Mahakham W."/>
            <person name="Heman W."/>
            <person name="Sekimoto H."/>
            <person name="Kawachi M."/>
            <person name="Minakuchi Y."/>
            <person name="Toyoda A."/>
            <person name="Nozaki H."/>
        </authorList>
    </citation>
    <scope>NUCLEOTIDE SEQUENCE [LARGE SCALE GENOMIC DNA]</scope>
    <source>
        <strain evidence="3 4">NIES-4468</strain>
    </source>
</reference>
<evidence type="ECO:0000313" key="4">
    <source>
        <dbReference type="Proteomes" id="UP001165090"/>
    </source>
</evidence>
<sequence>VLNFLGRHLWHKSRVLVLSAGKMVRKAVRTYSQILTDFARADEEDARIRAFYEPSGARAAVRPSADPGLQKQRPVSAARKHRYAHMLDWNDDVSAIVNVDKHDGGARVGTLAAAFAADRKGNASRALTAALNCAMETASRLQQLPPAPTTSHTSRLAMRLLRAAQTPLPVPISPPGSTTATPRPDMPTPFTSAADPNHNSDPTAASTGLLGLTSTTSPPSSPQRYTGRPTPSAAAAAAASSALDGSIFIPAGSANLDLEEQQHLAIASGTLLNSSARMLYYGSAKPRVSSARDRASGLISGGGGGDASSRPVSAPSHKSSPPLSSSSQIPRAPPMLQLPLGRASLTATWAPSPASVRRRPNSALPGSARLSASGSAVASTRRQASQLVSPSSRRRSTTASVVTLSLQATVPASAVAASSSPLASERHRTHRSSFSSFENVGGGGDAVEMAPSVSVETARSLGMNPRQLHQVQPKHGPSNGLFVRDPVGPQLIPNRRMAMTRPVSAPPSGNATAAYGGEAAEESPPVSMRGNSPHQQQQVWPPSPSWQPNTVLSPPRHQQQQQQRGSVSPQRQSGSSPSPSPQRRAMRHDESFRSVASEHTVTSAPSCGSVAVAAAAAAANAAVSSGIALARRRNAALVGARKALWAQIAGAAGVLPYEAQDPDGGVLDGAAAAGSRSGDDGAAAAAGSSPYLEAYLAQQAVVGPSSDASSRMQLRMDSPEQLRPTQHYSHLSHNHRSNVASESGGSFGMEPSAAYLVASASLASASMHASTAVLDDPDTTAATGDSSEPSATAATASSGSHKGSGREGGSSDGAQAFFRAGGGAGAHGSVLRVPSVIKRHHGGYGGGGGRPGNDDAGDATTTPSGSKRVQWGANVWSPRHRIQQHNAAVPATGGSTDAASELGRDSSGIQLSPDGGAGGTASPPADLGRPPRYPALGPLGVGSDCSGSELVFPAGATSPMSSISPGFNGSSGHHPARKRPPSRLQTERDPDDDDGDSDLPSLEVSTAAGVLDRAAQSPRALDTRCGGSAGGAEAPLPSFTDPEFYQLTALVDRTEDVQGWLFNVYLTDITPGNPLARRVCIATCTTADEHKQLLVLPQPAARFYPAAATSQDQSTPSPRPLRPLPPSPLISPPELLPWVSRPEQLFGHWLRLEAFAIAPVADKVVDAITYMGRLDTDLPPPPQPKLSKLHVVDIRPAIAAATNATAAAAAAASTATAGATGFSDAGGSSSNRRGRPSSASSVSTLAAALGRQQLSSAGNAAQAQARLAAEVALAGRQRPASAHVRGTPTWT</sequence>
<dbReference type="EMBL" id="BSDZ01000032">
    <property type="protein sequence ID" value="GLI66474.1"/>
    <property type="molecule type" value="Genomic_DNA"/>
</dbReference>
<feature type="compositionally biased region" description="Low complexity" evidence="2">
    <location>
        <begin position="202"/>
        <end position="218"/>
    </location>
</feature>
<feature type="compositionally biased region" description="Low complexity" evidence="2">
    <location>
        <begin position="387"/>
        <end position="397"/>
    </location>
</feature>
<feature type="region of interest" description="Disordered" evidence="2">
    <location>
        <begin position="952"/>
        <end position="1038"/>
    </location>
</feature>
<evidence type="ECO:0000256" key="2">
    <source>
        <dbReference type="SAM" id="MobiDB-lite"/>
    </source>
</evidence>
<keyword evidence="1" id="KW-0945">Host-virus interaction</keyword>
<feature type="region of interest" description="Disordered" evidence="2">
    <location>
        <begin position="468"/>
        <end position="599"/>
    </location>
</feature>
<feature type="region of interest" description="Disordered" evidence="2">
    <location>
        <begin position="1106"/>
        <end position="1127"/>
    </location>
</feature>
<feature type="compositionally biased region" description="Polar residues" evidence="2">
    <location>
        <begin position="370"/>
        <end position="386"/>
    </location>
</feature>
<gene>
    <name evidence="3" type="ORF">VaNZ11_010317</name>
</gene>
<organism evidence="3 4">
    <name type="scientific">Volvox africanus</name>
    <dbReference type="NCBI Taxonomy" id="51714"/>
    <lineage>
        <taxon>Eukaryota</taxon>
        <taxon>Viridiplantae</taxon>
        <taxon>Chlorophyta</taxon>
        <taxon>core chlorophytes</taxon>
        <taxon>Chlorophyceae</taxon>
        <taxon>CS clade</taxon>
        <taxon>Chlamydomonadales</taxon>
        <taxon>Volvocaceae</taxon>
        <taxon>Volvox</taxon>
    </lineage>
</organism>
<feature type="compositionally biased region" description="Low complexity" evidence="2">
    <location>
        <begin position="786"/>
        <end position="801"/>
    </location>
</feature>
<feature type="region of interest" description="Disordered" evidence="2">
    <location>
        <begin position="413"/>
        <end position="445"/>
    </location>
</feature>
<feature type="compositionally biased region" description="Low complexity" evidence="2">
    <location>
        <begin position="307"/>
        <end position="330"/>
    </location>
</feature>
<feature type="compositionally biased region" description="Low complexity" evidence="2">
    <location>
        <begin position="413"/>
        <end position="423"/>
    </location>
</feature>
<feature type="compositionally biased region" description="Low complexity" evidence="2">
    <location>
        <begin position="509"/>
        <end position="518"/>
    </location>
</feature>
<feature type="region of interest" description="Disordered" evidence="2">
    <location>
        <begin position="350"/>
        <end position="397"/>
    </location>
</feature>
<name>A0ABQ5S9Z6_9CHLO</name>
<keyword evidence="4" id="KW-1185">Reference proteome</keyword>